<reference evidence="2" key="1">
    <citation type="submission" date="2021-06" db="EMBL/GenBank/DDBJ databases">
        <authorList>
            <person name="Kallberg Y."/>
            <person name="Tangrot J."/>
            <person name="Rosling A."/>
        </authorList>
    </citation>
    <scope>NUCLEOTIDE SEQUENCE</scope>
    <source>
        <strain evidence="2">87-6 pot B 2015</strain>
    </source>
</reference>
<proteinExistence type="predicted"/>
<dbReference type="Pfam" id="PF00651">
    <property type="entry name" value="BTB"/>
    <property type="match status" value="1"/>
</dbReference>
<sequence>MAEVRKKLRKRVRVPETIQEIPKKTNKINKSTDADEHTAKKIKEEAKPYTRGVSLTLDLTDMINNPLYSDIIITCKDGEELNACKLLLSARSEYFNKLFSSTQQKAKESSSFHITNKIDLPELPSSAVKVVLEYLYTGNVSDETLTIDILSDAYNGATVFSLSNLKEIIVQFMKTYMKHRHNVGSSNQIAKILSEVSDNSIITSSSDENQLIDEICRFLMSKSLYNIEYQNLSSKALEFLLYHTLNMKEGNFVTPEYDVFKYCILWAVNQISKDDVLNFWLLIPNNEDFKAQESLSKEWNPIDSNNALLKQHRSAISSILKSILKYIDFRLIHPNILANVIEPLEIVNPSILIAAYRYQAQLNDGFVQTRRGIQG</sequence>
<dbReference type="InterPro" id="IPR051481">
    <property type="entry name" value="BTB-POZ/Galectin-3-binding"/>
</dbReference>
<gene>
    <name evidence="2" type="ORF">FMOSSE_LOCUS625</name>
</gene>
<dbReference type="InterPro" id="IPR000210">
    <property type="entry name" value="BTB/POZ_dom"/>
</dbReference>
<evidence type="ECO:0000313" key="2">
    <source>
        <dbReference type="EMBL" id="CAG8438695.1"/>
    </source>
</evidence>
<feature type="domain" description="BTB" evidence="1">
    <location>
        <begin position="69"/>
        <end position="144"/>
    </location>
</feature>
<keyword evidence="3" id="KW-1185">Reference proteome</keyword>
<dbReference type="Gene3D" id="3.30.710.10">
    <property type="entry name" value="Potassium Channel Kv1.1, Chain A"/>
    <property type="match status" value="1"/>
</dbReference>
<dbReference type="PROSITE" id="PS50097">
    <property type="entry name" value="BTB"/>
    <property type="match status" value="1"/>
</dbReference>
<dbReference type="EMBL" id="CAJVPP010000062">
    <property type="protein sequence ID" value="CAG8438695.1"/>
    <property type="molecule type" value="Genomic_DNA"/>
</dbReference>
<dbReference type="InterPro" id="IPR011333">
    <property type="entry name" value="SKP1/BTB/POZ_sf"/>
</dbReference>
<dbReference type="Proteomes" id="UP000789375">
    <property type="component" value="Unassembled WGS sequence"/>
</dbReference>
<dbReference type="PANTHER" id="PTHR24410">
    <property type="entry name" value="HL07962P-RELATED"/>
    <property type="match status" value="1"/>
</dbReference>
<dbReference type="AlphaFoldDB" id="A0A9N8YQ49"/>
<dbReference type="SMART" id="SM00225">
    <property type="entry name" value="BTB"/>
    <property type="match status" value="1"/>
</dbReference>
<dbReference type="PANTHER" id="PTHR24410:SF23">
    <property type="entry name" value="BTB DOMAIN-CONTAINING PROTEIN-RELATED"/>
    <property type="match status" value="1"/>
</dbReference>
<comment type="caution">
    <text evidence="2">The sequence shown here is derived from an EMBL/GenBank/DDBJ whole genome shotgun (WGS) entry which is preliminary data.</text>
</comment>
<accession>A0A9N8YQ49</accession>
<protein>
    <submittedName>
        <fullName evidence="2">2504_t:CDS:1</fullName>
    </submittedName>
</protein>
<evidence type="ECO:0000313" key="3">
    <source>
        <dbReference type="Proteomes" id="UP000789375"/>
    </source>
</evidence>
<dbReference type="CDD" id="cd18186">
    <property type="entry name" value="BTB_POZ_ZBTB_KLHL-like"/>
    <property type="match status" value="1"/>
</dbReference>
<organism evidence="2 3">
    <name type="scientific">Funneliformis mosseae</name>
    <name type="common">Endomycorrhizal fungus</name>
    <name type="synonym">Glomus mosseae</name>
    <dbReference type="NCBI Taxonomy" id="27381"/>
    <lineage>
        <taxon>Eukaryota</taxon>
        <taxon>Fungi</taxon>
        <taxon>Fungi incertae sedis</taxon>
        <taxon>Mucoromycota</taxon>
        <taxon>Glomeromycotina</taxon>
        <taxon>Glomeromycetes</taxon>
        <taxon>Glomerales</taxon>
        <taxon>Glomeraceae</taxon>
        <taxon>Funneliformis</taxon>
    </lineage>
</organism>
<name>A0A9N8YQ49_FUNMO</name>
<evidence type="ECO:0000259" key="1">
    <source>
        <dbReference type="PROSITE" id="PS50097"/>
    </source>
</evidence>
<dbReference type="SUPFAM" id="SSF54695">
    <property type="entry name" value="POZ domain"/>
    <property type="match status" value="1"/>
</dbReference>